<dbReference type="Proteomes" id="UP000323707">
    <property type="component" value="Unassembled WGS sequence"/>
</dbReference>
<dbReference type="AlphaFoldDB" id="A0A5M9QMN0"/>
<name>A0A5M9QMN0_9HELI</name>
<reference evidence="2 3" key="1">
    <citation type="submission" date="2019-09" db="EMBL/GenBank/DDBJ databases">
        <title>Draft genome sequence of various Type strains from the CCUG.</title>
        <authorList>
            <person name="Pineiro-Iglesias B."/>
            <person name="Tunovic T."/>
            <person name="Unosson C."/>
            <person name="Inganas E."/>
            <person name="Ohlen M."/>
            <person name="Cardew S."/>
            <person name="Jensie-Markopoulos S."/>
            <person name="Salva-Serra F."/>
            <person name="Jaen-Luchoro D."/>
            <person name="Karlsson R."/>
            <person name="Svensson-Stadler L."/>
            <person name="Chun J."/>
            <person name="Moore E."/>
        </authorList>
    </citation>
    <scope>NUCLEOTIDE SEQUENCE [LARGE SCALE GENOMIC DNA]</scope>
    <source>
        <strain evidence="2 3">CCUG 32756T</strain>
    </source>
</reference>
<keyword evidence="1" id="KW-0732">Signal</keyword>
<sequence length="425" mass="46537">MAMRVNQGASMKKVFSIICALALSVQASFGFESIDEALKNGVSKGDVILYGNYVGLQKGGATAIGDESLGLAHYAYLGNLGYLMGNVGLSYTSGFYKNFRASIGFRAVASFYDAHAGFFPPTGGKGDTKADFFNQNQAAIAESFIEYFDGDTSLKTGRIAIANDWVNVLADGVWLRNRSFEKLLLEAFWVNDFGRIDYYQMTRFYRPTKVGLYHTGLKYYILNDALSARIYTYFAPPIFTAVGGRIDGKISFLDFDLKGNVGYAYSIEHKNALPTSNLINAGKDGNALYAQASFGLPNVFDIAVGYIHTGKEAGWGSLAIMGNSIDPFFIWGGKVLKTQPNVNLIYAKVATKVERFNFLITYGASFYDYNSGTKITKANQNELNLAMEIGFTRNVIGVINVLNTHLDSLGVPTMTQVNGGLRLTF</sequence>
<dbReference type="InterPro" id="IPR023614">
    <property type="entry name" value="Porin_dom_sf"/>
</dbReference>
<feature type="chain" id="PRO_5024340295" evidence="1">
    <location>
        <begin position="28"/>
        <end position="425"/>
    </location>
</feature>
<evidence type="ECO:0000313" key="3">
    <source>
        <dbReference type="Proteomes" id="UP000323707"/>
    </source>
</evidence>
<organism evidence="2 3">
    <name type="scientific">Helicobacter canis</name>
    <dbReference type="NCBI Taxonomy" id="29419"/>
    <lineage>
        <taxon>Bacteria</taxon>
        <taxon>Pseudomonadati</taxon>
        <taxon>Campylobacterota</taxon>
        <taxon>Epsilonproteobacteria</taxon>
        <taxon>Campylobacterales</taxon>
        <taxon>Helicobacteraceae</taxon>
        <taxon>Helicobacter</taxon>
    </lineage>
</organism>
<dbReference type="NCBIfam" id="NF033923">
    <property type="entry name" value="opr_proin_2"/>
    <property type="match status" value="1"/>
</dbReference>
<dbReference type="Gene3D" id="2.40.160.10">
    <property type="entry name" value="Porin"/>
    <property type="match status" value="1"/>
</dbReference>
<proteinExistence type="predicted"/>
<comment type="caution">
    <text evidence="2">The sequence shown here is derived from an EMBL/GenBank/DDBJ whole genome shotgun (WGS) entry which is preliminary data.</text>
</comment>
<accession>A0A5M9QMN0</accession>
<protein>
    <submittedName>
        <fullName evidence="2">Opr family porin</fullName>
    </submittedName>
</protein>
<gene>
    <name evidence="2" type="ORF">F4V45_05870</name>
</gene>
<evidence type="ECO:0000256" key="1">
    <source>
        <dbReference type="SAM" id="SignalP"/>
    </source>
</evidence>
<evidence type="ECO:0000313" key="2">
    <source>
        <dbReference type="EMBL" id="KAA8708942.1"/>
    </source>
</evidence>
<feature type="signal peptide" evidence="1">
    <location>
        <begin position="1"/>
        <end position="27"/>
    </location>
</feature>
<dbReference type="EMBL" id="VXKE01000018">
    <property type="protein sequence ID" value="KAA8708942.1"/>
    <property type="molecule type" value="Genomic_DNA"/>
</dbReference>